<sequence length="116" mass="14111">MNRQEDEEQKAEQRTMNPKQQATQTNVIKNFFTAEGRLKELPTKYKKKLIVLHHLVSELEPGRTYTEKEINEYIKPHHEDYATIRREFIIHGLMSRDREIYKLNPKEQWDRWDNLS</sequence>
<evidence type="ECO:0000259" key="2">
    <source>
        <dbReference type="Pfam" id="PF09860"/>
    </source>
</evidence>
<dbReference type="InterPro" id="IPR018656">
    <property type="entry name" value="DUF2087"/>
</dbReference>
<organism evidence="3 4">
    <name type="scientific">Fontibacillus phaseoli</name>
    <dbReference type="NCBI Taxonomy" id="1416533"/>
    <lineage>
        <taxon>Bacteria</taxon>
        <taxon>Bacillati</taxon>
        <taxon>Bacillota</taxon>
        <taxon>Bacilli</taxon>
        <taxon>Bacillales</taxon>
        <taxon>Paenibacillaceae</taxon>
        <taxon>Fontibacillus</taxon>
    </lineage>
</organism>
<evidence type="ECO:0000313" key="3">
    <source>
        <dbReference type="EMBL" id="RCX20339.1"/>
    </source>
</evidence>
<dbReference type="EMBL" id="QPJW01000003">
    <property type="protein sequence ID" value="RCX20339.1"/>
    <property type="molecule type" value="Genomic_DNA"/>
</dbReference>
<proteinExistence type="predicted"/>
<dbReference type="Proteomes" id="UP000253090">
    <property type="component" value="Unassembled WGS sequence"/>
</dbReference>
<feature type="domain" description="DUF2087" evidence="2">
    <location>
        <begin position="37"/>
        <end position="102"/>
    </location>
</feature>
<dbReference type="OrthoDB" id="529288at2"/>
<feature type="region of interest" description="Disordered" evidence="1">
    <location>
        <begin position="1"/>
        <end position="21"/>
    </location>
</feature>
<gene>
    <name evidence="3" type="ORF">DFP94_10360</name>
</gene>
<reference evidence="3 4" key="1">
    <citation type="submission" date="2018-07" db="EMBL/GenBank/DDBJ databases">
        <title>Genomic Encyclopedia of Type Strains, Phase III (KMG-III): the genomes of soil and plant-associated and newly described type strains.</title>
        <authorList>
            <person name="Whitman W."/>
        </authorList>
    </citation>
    <scope>NUCLEOTIDE SEQUENCE [LARGE SCALE GENOMIC DNA]</scope>
    <source>
        <strain evidence="3 4">CECT 8333</strain>
    </source>
</reference>
<name>A0A369BFL5_9BACL</name>
<evidence type="ECO:0000256" key="1">
    <source>
        <dbReference type="SAM" id="MobiDB-lite"/>
    </source>
</evidence>
<evidence type="ECO:0000313" key="4">
    <source>
        <dbReference type="Proteomes" id="UP000253090"/>
    </source>
</evidence>
<accession>A0A369BFL5</accession>
<keyword evidence="4" id="KW-1185">Reference proteome</keyword>
<dbReference type="Pfam" id="PF09860">
    <property type="entry name" value="DUF2087"/>
    <property type="match status" value="1"/>
</dbReference>
<dbReference type="AlphaFoldDB" id="A0A369BFL5"/>
<protein>
    <submittedName>
        <fullName evidence="3">Transcriptional regulator</fullName>
    </submittedName>
</protein>
<dbReference type="RefSeq" id="WP_114496432.1">
    <property type="nucleotide sequence ID" value="NZ_QPJW01000003.1"/>
</dbReference>
<comment type="caution">
    <text evidence="3">The sequence shown here is derived from an EMBL/GenBank/DDBJ whole genome shotgun (WGS) entry which is preliminary data.</text>
</comment>